<organism evidence="2">
    <name type="scientific">Ixodes scapularis</name>
    <name type="common">Black-legged tick</name>
    <name type="synonym">Deer tick</name>
    <dbReference type="NCBI Taxonomy" id="6945"/>
    <lineage>
        <taxon>Eukaryota</taxon>
        <taxon>Metazoa</taxon>
        <taxon>Ecdysozoa</taxon>
        <taxon>Arthropoda</taxon>
        <taxon>Chelicerata</taxon>
        <taxon>Arachnida</taxon>
        <taxon>Acari</taxon>
        <taxon>Parasitiformes</taxon>
        <taxon>Ixodida</taxon>
        <taxon>Ixodoidea</taxon>
        <taxon>Ixodidae</taxon>
        <taxon>Ixodinae</taxon>
        <taxon>Ixodes</taxon>
    </lineage>
</organism>
<keyword evidence="1" id="KW-1133">Transmembrane helix</keyword>
<dbReference type="PROSITE" id="PS51257">
    <property type="entry name" value="PROKAR_LIPOPROTEIN"/>
    <property type="match status" value="1"/>
</dbReference>
<protein>
    <submittedName>
        <fullName evidence="2">Putative secreted protein</fullName>
    </submittedName>
</protein>
<name>A0A4D5RB47_IXOSC</name>
<keyword evidence="1" id="KW-0472">Membrane</keyword>
<reference evidence="2" key="1">
    <citation type="submission" date="2019-04" db="EMBL/GenBank/DDBJ databases">
        <title>An insight into the mialome of Ixodes scapularis.</title>
        <authorList>
            <person name="Ribeiro J.M."/>
            <person name="Mather T.N."/>
            <person name="Karim S."/>
        </authorList>
    </citation>
    <scope>NUCLEOTIDE SEQUENCE</scope>
</reference>
<evidence type="ECO:0000313" key="2">
    <source>
        <dbReference type="EMBL" id="MOY34176.1"/>
    </source>
</evidence>
<keyword evidence="1" id="KW-0812">Transmembrane</keyword>
<dbReference type="AlphaFoldDB" id="A0A4D5RB47"/>
<evidence type="ECO:0000256" key="1">
    <source>
        <dbReference type="SAM" id="Phobius"/>
    </source>
</evidence>
<sequence length="89" mass="9949">MRTRKHFVTFNSGVICFIICISITGCWQHVHSRTAYIVPEVLNSSQDLKQVCTSTLATRRQAERSSFCLFGVRSPSLVGITVAMCCSVY</sequence>
<feature type="transmembrane region" description="Helical" evidence="1">
    <location>
        <begin position="7"/>
        <end position="30"/>
    </location>
</feature>
<accession>A0A4D5RB47</accession>
<dbReference type="EMBL" id="GHJT01000205">
    <property type="protein sequence ID" value="MOY34176.1"/>
    <property type="molecule type" value="Transcribed_RNA"/>
</dbReference>
<proteinExistence type="predicted"/>